<evidence type="ECO:0000313" key="3">
    <source>
        <dbReference type="EMBL" id="GAF27141.1"/>
    </source>
</evidence>
<feature type="domain" description="Nucleoside transporter/FeoB GTPase Gate" evidence="2">
    <location>
        <begin position="49"/>
        <end position="149"/>
    </location>
</feature>
<dbReference type="AlphaFoldDB" id="A0A0S6UEC5"/>
<dbReference type="PANTHER" id="PTHR35793:SF2">
    <property type="entry name" value="INNER MEMBRANE PROTEIN YJIG"/>
    <property type="match status" value="1"/>
</dbReference>
<keyword evidence="1" id="KW-1133">Transmembrane helix</keyword>
<sequence>MREVTEAVLAVSRWAIPLVIFLIPAYGYLRGVAVYEAFVAGAEDGFKVAIKIIPFLVGMLVAISIFRASGAMDLFARALNPVLHLVGIPGEVLPLAVMRPLSGGGALGVAAELIGNYGPDSFIGRLASVMQGTTDTTFYVLTVYFGSVGVRRYRYALALGLIADISSLIAAVFICRLMFG</sequence>
<dbReference type="PANTHER" id="PTHR35793">
    <property type="entry name" value="INNER MEMBRANE PROTEIN YJIG"/>
    <property type="match status" value="1"/>
</dbReference>
<dbReference type="Pfam" id="PF07670">
    <property type="entry name" value="Gate"/>
    <property type="match status" value="1"/>
</dbReference>
<evidence type="ECO:0000256" key="1">
    <source>
        <dbReference type="SAM" id="Phobius"/>
    </source>
</evidence>
<dbReference type="InterPro" id="IPR011642">
    <property type="entry name" value="Gate_dom"/>
</dbReference>
<keyword evidence="1" id="KW-0472">Membrane</keyword>
<dbReference type="InterPro" id="IPR052549">
    <property type="entry name" value="SpmB"/>
</dbReference>
<reference evidence="3" key="1">
    <citation type="journal article" date="2014" name="Gene">
        <title>Genome-guided analysis of transformation efficiency and carbon dioxide assimilation by Moorella thermoacetica Y72.</title>
        <authorList>
            <person name="Tsukahara K."/>
            <person name="Kita A."/>
            <person name="Nakashimada Y."/>
            <person name="Hoshino T."/>
            <person name="Murakami K."/>
        </authorList>
    </citation>
    <scope>NUCLEOTIDE SEQUENCE [LARGE SCALE GENOMIC DNA]</scope>
    <source>
        <strain evidence="3">Y72</strain>
    </source>
</reference>
<dbReference type="GO" id="GO:0005886">
    <property type="term" value="C:plasma membrane"/>
    <property type="evidence" value="ECO:0007669"/>
    <property type="project" value="TreeGrafter"/>
</dbReference>
<accession>A0A0S6UEC5</accession>
<feature type="transmembrane region" description="Helical" evidence="1">
    <location>
        <begin position="48"/>
        <end position="68"/>
    </location>
</feature>
<dbReference type="Proteomes" id="UP000063718">
    <property type="component" value="Unassembled WGS sequence"/>
</dbReference>
<evidence type="ECO:0000259" key="2">
    <source>
        <dbReference type="Pfam" id="PF07670"/>
    </source>
</evidence>
<feature type="transmembrane region" description="Helical" evidence="1">
    <location>
        <begin position="155"/>
        <end position="179"/>
    </location>
</feature>
<keyword evidence="1" id="KW-0812">Transmembrane</keyword>
<dbReference type="EMBL" id="DF238840">
    <property type="protein sequence ID" value="GAF27141.1"/>
    <property type="molecule type" value="Genomic_DNA"/>
</dbReference>
<feature type="transmembrane region" description="Helical" evidence="1">
    <location>
        <begin position="7"/>
        <end position="28"/>
    </location>
</feature>
<protein>
    <submittedName>
        <fullName evidence="3">Uncharacterized membrane protein</fullName>
    </submittedName>
</protein>
<organism evidence="3">
    <name type="scientific">Moorella thermoacetica Y72</name>
    <dbReference type="NCBI Taxonomy" id="1325331"/>
    <lineage>
        <taxon>Bacteria</taxon>
        <taxon>Bacillati</taxon>
        <taxon>Bacillota</taxon>
        <taxon>Clostridia</taxon>
        <taxon>Neomoorellales</taxon>
        <taxon>Neomoorellaceae</taxon>
        <taxon>Neomoorella</taxon>
    </lineage>
</organism>
<proteinExistence type="predicted"/>
<gene>
    <name evidence="3" type="ORF">MTY_2482</name>
</gene>
<name>A0A0S6UEC5_NEOTH</name>